<evidence type="ECO:0000256" key="14">
    <source>
        <dbReference type="ARBA" id="ARBA00077433"/>
    </source>
</evidence>
<dbReference type="Pfam" id="PF02569">
    <property type="entry name" value="Pantoate_ligase"/>
    <property type="match status" value="1"/>
</dbReference>
<keyword evidence="6 15" id="KW-0963">Cytoplasm</keyword>
<dbReference type="InterPro" id="IPR014729">
    <property type="entry name" value="Rossmann-like_a/b/a_fold"/>
</dbReference>
<dbReference type="UniPathway" id="UPA00028">
    <property type="reaction ID" value="UER00005"/>
</dbReference>
<feature type="active site" description="Proton donor" evidence="15">
    <location>
        <position position="51"/>
    </location>
</feature>
<evidence type="ECO:0000256" key="15">
    <source>
        <dbReference type="HAMAP-Rule" id="MF_00158"/>
    </source>
</evidence>
<gene>
    <name evidence="15" type="primary">panC</name>
    <name evidence="16" type="ORF">A4R43_26770</name>
</gene>
<dbReference type="InterPro" id="IPR003721">
    <property type="entry name" value="Pantoate_ligase"/>
</dbReference>
<dbReference type="PANTHER" id="PTHR21299">
    <property type="entry name" value="CYTIDYLATE KINASE/PANTOATE-BETA-ALANINE LIGASE"/>
    <property type="match status" value="1"/>
</dbReference>
<evidence type="ECO:0000256" key="10">
    <source>
        <dbReference type="ARBA" id="ARBA00022840"/>
    </source>
</evidence>
<reference evidence="16 17" key="1">
    <citation type="submission" date="2016-04" db="EMBL/GenBank/DDBJ databases">
        <title>Complete genome sequence and analysis of deep-sea sediment isolate, Amycolatopsis sp. WP1.</title>
        <authorList>
            <person name="Wang H."/>
            <person name="Chen S."/>
            <person name="Wu Q."/>
        </authorList>
    </citation>
    <scope>NUCLEOTIDE SEQUENCE [LARGE SCALE GENOMIC DNA]</scope>
    <source>
        <strain evidence="16 17">WP1</strain>
    </source>
</reference>
<keyword evidence="10 15" id="KW-0067">ATP-binding</keyword>
<dbReference type="KEGG" id="aab:A4R43_26770"/>
<comment type="similarity">
    <text evidence="3 15">Belongs to the pantothenate synthetase family.</text>
</comment>
<dbReference type="GO" id="GO:0005524">
    <property type="term" value="F:ATP binding"/>
    <property type="evidence" value="ECO:0007669"/>
    <property type="project" value="UniProtKB-KW"/>
</dbReference>
<evidence type="ECO:0000256" key="8">
    <source>
        <dbReference type="ARBA" id="ARBA00022655"/>
    </source>
</evidence>
<evidence type="ECO:0000313" key="16">
    <source>
        <dbReference type="EMBL" id="AXB45649.1"/>
    </source>
</evidence>
<dbReference type="AlphaFoldDB" id="A0A344LC75"/>
<feature type="binding site" evidence="15">
    <location>
        <begin position="44"/>
        <end position="51"/>
    </location>
    <ligand>
        <name>ATP</name>
        <dbReference type="ChEBI" id="CHEBI:30616"/>
    </ligand>
</feature>
<dbReference type="GO" id="GO:0005829">
    <property type="term" value="C:cytosol"/>
    <property type="evidence" value="ECO:0007669"/>
    <property type="project" value="TreeGrafter"/>
</dbReference>
<accession>A0A344LC75</accession>
<protein>
    <recommendedName>
        <fullName evidence="5 15">Pantothenate synthetase</fullName>
        <shortName evidence="15">PS</shortName>
        <ecNumber evidence="4 15">6.3.2.1</ecNumber>
    </recommendedName>
    <alternativeName>
        <fullName evidence="14 15">Pantoate--beta-alanine ligase</fullName>
    </alternativeName>
    <alternativeName>
        <fullName evidence="11 15">Pantoate-activating enzyme</fullName>
    </alternativeName>
</protein>
<evidence type="ECO:0000256" key="5">
    <source>
        <dbReference type="ARBA" id="ARBA00014155"/>
    </source>
</evidence>
<keyword evidence="9 15" id="KW-0547">Nucleotide-binding</keyword>
<feature type="binding site" evidence="15">
    <location>
        <position position="76"/>
    </location>
    <ligand>
        <name>(R)-pantoate</name>
        <dbReference type="ChEBI" id="CHEBI:15980"/>
    </ligand>
</feature>
<dbReference type="EMBL" id="CP015163">
    <property type="protein sequence ID" value="AXB45649.1"/>
    <property type="molecule type" value="Genomic_DNA"/>
</dbReference>
<evidence type="ECO:0000313" key="17">
    <source>
        <dbReference type="Proteomes" id="UP000250434"/>
    </source>
</evidence>
<dbReference type="NCBIfam" id="TIGR00018">
    <property type="entry name" value="panC"/>
    <property type="match status" value="1"/>
</dbReference>
<name>A0A344LC75_9PSEU</name>
<evidence type="ECO:0000256" key="4">
    <source>
        <dbReference type="ARBA" id="ARBA00012219"/>
    </source>
</evidence>
<dbReference type="InterPro" id="IPR042176">
    <property type="entry name" value="Pantoate_ligase_C"/>
</dbReference>
<dbReference type="FunFam" id="3.40.50.620:FF:000114">
    <property type="entry name" value="Pantothenate synthetase"/>
    <property type="match status" value="1"/>
</dbReference>
<comment type="subcellular location">
    <subcellularLocation>
        <location evidence="1 15">Cytoplasm</location>
    </subcellularLocation>
</comment>
<dbReference type="Gene3D" id="3.30.1300.10">
    <property type="entry name" value="Pantoate-beta-alanine ligase, C-terminal domain"/>
    <property type="match status" value="1"/>
</dbReference>
<feature type="binding site" evidence="15">
    <location>
        <begin position="162"/>
        <end position="165"/>
    </location>
    <ligand>
        <name>ATP</name>
        <dbReference type="ChEBI" id="CHEBI:30616"/>
    </ligand>
</feature>
<evidence type="ECO:0000256" key="9">
    <source>
        <dbReference type="ARBA" id="ARBA00022741"/>
    </source>
</evidence>
<dbReference type="CDD" id="cd00560">
    <property type="entry name" value="PanC"/>
    <property type="match status" value="1"/>
</dbReference>
<proteinExistence type="inferred from homology"/>
<dbReference type="GO" id="GO:0015940">
    <property type="term" value="P:pantothenate biosynthetic process"/>
    <property type="evidence" value="ECO:0007669"/>
    <property type="project" value="UniProtKB-UniRule"/>
</dbReference>
<dbReference type="GO" id="GO:0004592">
    <property type="term" value="F:pantoate-beta-alanine ligase activity"/>
    <property type="evidence" value="ECO:0007669"/>
    <property type="project" value="UniProtKB-UniRule"/>
</dbReference>
<evidence type="ECO:0000256" key="3">
    <source>
        <dbReference type="ARBA" id="ARBA00009256"/>
    </source>
</evidence>
<keyword evidence="8 15" id="KW-0566">Pantothenate biosynthesis</keyword>
<evidence type="ECO:0000256" key="1">
    <source>
        <dbReference type="ARBA" id="ARBA00004496"/>
    </source>
</evidence>
<dbReference type="EC" id="6.3.2.1" evidence="4 15"/>
<dbReference type="OrthoDB" id="9773087at2"/>
<dbReference type="SUPFAM" id="SSF52374">
    <property type="entry name" value="Nucleotidylyl transferase"/>
    <property type="match status" value="1"/>
</dbReference>
<dbReference type="Gene3D" id="3.40.50.620">
    <property type="entry name" value="HUPs"/>
    <property type="match status" value="1"/>
</dbReference>
<dbReference type="PANTHER" id="PTHR21299:SF1">
    <property type="entry name" value="PANTOATE--BETA-ALANINE LIGASE"/>
    <property type="match status" value="1"/>
</dbReference>
<feature type="binding site" evidence="15">
    <location>
        <begin position="199"/>
        <end position="202"/>
    </location>
    <ligand>
        <name>ATP</name>
        <dbReference type="ChEBI" id="CHEBI:30616"/>
    </ligand>
</feature>
<sequence>MTTPKTAPKFTRGGLNTYQRPEDLRRVTRALRQVGHQVALVPTMGALHAGHRELLRRAKRLPNTVVGASIFVNPLQFGENEDFDAYPRPLERDLEVLGEVRAEFAFTPTAADLYRPGAQVTVHPGPLGDELEGAARPGHFAGVLTVVAKLFNIVRPDYAFFGEKDYQQLVLIKKMAAELDFETKVIGVPTVREADGLALSSRNVYLSDSERADAVVLSKALTAGAHAGREGAEAVLDAARATLAAVPRVDVDYLELRGNDLGPAPVDGEARLLIAARVGRTRLIDNVSVLLGAAAEHGIPTGE</sequence>
<evidence type="ECO:0000256" key="7">
    <source>
        <dbReference type="ARBA" id="ARBA00022598"/>
    </source>
</evidence>
<feature type="binding site" evidence="15">
    <location>
        <position position="168"/>
    </location>
    <ligand>
        <name>(R)-pantoate</name>
        <dbReference type="ChEBI" id="CHEBI:15980"/>
    </ligand>
</feature>
<keyword evidence="7 15" id="KW-0436">Ligase</keyword>
<evidence type="ECO:0000256" key="6">
    <source>
        <dbReference type="ARBA" id="ARBA00022490"/>
    </source>
</evidence>
<dbReference type="Proteomes" id="UP000250434">
    <property type="component" value="Chromosome"/>
</dbReference>
<evidence type="ECO:0000256" key="11">
    <source>
        <dbReference type="ARBA" id="ARBA00032806"/>
    </source>
</evidence>
<comment type="catalytic activity">
    <reaction evidence="12 15">
        <text>(R)-pantoate + beta-alanine + ATP = (R)-pantothenate + AMP + diphosphate + H(+)</text>
        <dbReference type="Rhea" id="RHEA:10912"/>
        <dbReference type="ChEBI" id="CHEBI:15378"/>
        <dbReference type="ChEBI" id="CHEBI:15980"/>
        <dbReference type="ChEBI" id="CHEBI:29032"/>
        <dbReference type="ChEBI" id="CHEBI:30616"/>
        <dbReference type="ChEBI" id="CHEBI:33019"/>
        <dbReference type="ChEBI" id="CHEBI:57966"/>
        <dbReference type="ChEBI" id="CHEBI:456215"/>
        <dbReference type="EC" id="6.3.2.1"/>
    </reaction>
</comment>
<dbReference type="HAMAP" id="MF_00158">
    <property type="entry name" value="PanC"/>
    <property type="match status" value="1"/>
</dbReference>
<evidence type="ECO:0000256" key="13">
    <source>
        <dbReference type="ARBA" id="ARBA00055042"/>
    </source>
</evidence>
<comment type="pathway">
    <text evidence="2 15">Cofactor biosynthesis; (R)-pantothenate biosynthesis; (R)-pantothenate from (R)-pantoate and beta-alanine: step 1/1.</text>
</comment>
<comment type="function">
    <text evidence="13 15">Catalyzes the condensation of pantoate with beta-alanine in an ATP-dependent reaction via a pantoyl-adenylate intermediate.</text>
</comment>
<feature type="binding site" evidence="15">
    <location>
        <position position="76"/>
    </location>
    <ligand>
        <name>beta-alanine</name>
        <dbReference type="ChEBI" id="CHEBI:57966"/>
    </ligand>
</feature>
<comment type="miscellaneous">
    <text evidence="15">The reaction proceeds by a bi uni uni bi ping pong mechanism.</text>
</comment>
<dbReference type="RefSeq" id="WP_113694885.1">
    <property type="nucleotide sequence ID" value="NZ_CP015163.1"/>
</dbReference>
<organism evidence="16 17">
    <name type="scientific">Amycolatopsis albispora</name>
    <dbReference type="NCBI Taxonomy" id="1804986"/>
    <lineage>
        <taxon>Bacteria</taxon>
        <taxon>Bacillati</taxon>
        <taxon>Actinomycetota</taxon>
        <taxon>Actinomycetes</taxon>
        <taxon>Pseudonocardiales</taxon>
        <taxon>Pseudonocardiaceae</taxon>
        <taxon>Amycolatopsis</taxon>
    </lineage>
</organism>
<keyword evidence="17" id="KW-1185">Reference proteome</keyword>
<evidence type="ECO:0000256" key="12">
    <source>
        <dbReference type="ARBA" id="ARBA00048258"/>
    </source>
</evidence>
<evidence type="ECO:0000256" key="2">
    <source>
        <dbReference type="ARBA" id="ARBA00004990"/>
    </source>
</evidence>
<feature type="binding site" evidence="15">
    <location>
        <position position="191"/>
    </location>
    <ligand>
        <name>ATP</name>
        <dbReference type="ChEBI" id="CHEBI:30616"/>
    </ligand>
</feature>
<comment type="subunit">
    <text evidence="15">Homodimer.</text>
</comment>